<evidence type="ECO:0000313" key="2">
    <source>
        <dbReference type="EMBL" id="KAJ1730601.1"/>
    </source>
</evidence>
<proteinExistence type="predicted"/>
<feature type="region of interest" description="Disordered" evidence="1">
    <location>
        <begin position="220"/>
        <end position="242"/>
    </location>
</feature>
<name>A0A9W7YDI9_9FUNG</name>
<gene>
    <name evidence="2" type="ORF">LPJ61_002925</name>
</gene>
<evidence type="ECO:0000313" key="3">
    <source>
        <dbReference type="Proteomes" id="UP001143981"/>
    </source>
</evidence>
<accession>A0A9W7YDI9</accession>
<organism evidence="2 3">
    <name type="scientific">Coemansia biformis</name>
    <dbReference type="NCBI Taxonomy" id="1286918"/>
    <lineage>
        <taxon>Eukaryota</taxon>
        <taxon>Fungi</taxon>
        <taxon>Fungi incertae sedis</taxon>
        <taxon>Zoopagomycota</taxon>
        <taxon>Kickxellomycotina</taxon>
        <taxon>Kickxellomycetes</taxon>
        <taxon>Kickxellales</taxon>
        <taxon>Kickxellaceae</taxon>
        <taxon>Coemansia</taxon>
    </lineage>
</organism>
<keyword evidence="3" id="KW-1185">Reference proteome</keyword>
<protein>
    <submittedName>
        <fullName evidence="2">Uncharacterized protein</fullName>
    </submittedName>
</protein>
<dbReference type="AlphaFoldDB" id="A0A9W7YDI9"/>
<sequence length="242" mass="26164">MLKSLCRAVAAAALRSSTSRFHTGAQVAKAGSRRSAPGVPAKGSAASNRPHTRGRIEDVERSMRQSQYVLDNFEIPGKYTKYLTGKMRKRELARWERKLSTPGDGELVQVGARSVIVDEGVQRRKADGLRGQIKRILETHLASSQLPVRLLSLQHWEITEYDVRKAIRESTAYLGAVVNRELARGAGRAIGAPRVVRVRFVNGAVTPDLAEAMQAEIQARHGPDGAAPMAGPEGEPAAGPSG</sequence>
<evidence type="ECO:0000256" key="1">
    <source>
        <dbReference type="SAM" id="MobiDB-lite"/>
    </source>
</evidence>
<reference evidence="2" key="1">
    <citation type="submission" date="2022-07" db="EMBL/GenBank/DDBJ databases">
        <title>Phylogenomic reconstructions and comparative analyses of Kickxellomycotina fungi.</title>
        <authorList>
            <person name="Reynolds N.K."/>
            <person name="Stajich J.E."/>
            <person name="Barry K."/>
            <person name="Grigoriev I.V."/>
            <person name="Crous P."/>
            <person name="Smith M.E."/>
        </authorList>
    </citation>
    <scope>NUCLEOTIDE SEQUENCE</scope>
    <source>
        <strain evidence="2">BCRC 34381</strain>
    </source>
</reference>
<dbReference type="EMBL" id="JANBOI010000432">
    <property type="protein sequence ID" value="KAJ1730601.1"/>
    <property type="molecule type" value="Genomic_DNA"/>
</dbReference>
<comment type="caution">
    <text evidence="2">The sequence shown here is derived from an EMBL/GenBank/DDBJ whole genome shotgun (WGS) entry which is preliminary data.</text>
</comment>
<feature type="region of interest" description="Disordered" evidence="1">
    <location>
        <begin position="24"/>
        <end position="55"/>
    </location>
</feature>
<dbReference type="OrthoDB" id="5581143at2759"/>
<dbReference type="Proteomes" id="UP001143981">
    <property type="component" value="Unassembled WGS sequence"/>
</dbReference>
<feature type="compositionally biased region" description="Low complexity" evidence="1">
    <location>
        <begin position="224"/>
        <end position="242"/>
    </location>
</feature>